<gene>
    <name evidence="1" type="ORF">FLL46_10280</name>
</gene>
<keyword evidence="2" id="KW-1185">Reference proteome</keyword>
<dbReference type="OrthoDB" id="262740at2"/>
<organism evidence="1 2">
    <name type="scientific">Aliikangiella coralliicola</name>
    <dbReference type="NCBI Taxonomy" id="2592383"/>
    <lineage>
        <taxon>Bacteria</taxon>
        <taxon>Pseudomonadati</taxon>
        <taxon>Pseudomonadota</taxon>
        <taxon>Gammaproteobacteria</taxon>
        <taxon>Oceanospirillales</taxon>
        <taxon>Pleioneaceae</taxon>
        <taxon>Aliikangiella</taxon>
    </lineage>
</organism>
<name>A0A545UE59_9GAMM</name>
<reference evidence="1 2" key="1">
    <citation type="submission" date="2019-07" db="EMBL/GenBank/DDBJ databases">
        <title>Draft genome for Aliikangiella sp. M105.</title>
        <authorList>
            <person name="Wang G."/>
        </authorList>
    </citation>
    <scope>NUCLEOTIDE SEQUENCE [LARGE SCALE GENOMIC DNA]</scope>
    <source>
        <strain evidence="1 2">M105</strain>
    </source>
</reference>
<evidence type="ECO:0000313" key="2">
    <source>
        <dbReference type="Proteomes" id="UP000315439"/>
    </source>
</evidence>
<dbReference type="EMBL" id="VIKS01000006">
    <property type="protein sequence ID" value="TQV87764.1"/>
    <property type="molecule type" value="Genomic_DNA"/>
</dbReference>
<dbReference type="SUPFAM" id="SSF69279">
    <property type="entry name" value="Phage tail proteins"/>
    <property type="match status" value="1"/>
</dbReference>
<protein>
    <recommendedName>
        <fullName evidence="3">Phage late control D family protein</fullName>
    </recommendedName>
</protein>
<dbReference type="AlphaFoldDB" id="A0A545UE59"/>
<evidence type="ECO:0000313" key="1">
    <source>
        <dbReference type="EMBL" id="TQV87764.1"/>
    </source>
</evidence>
<comment type="caution">
    <text evidence="1">The sequence shown here is derived from an EMBL/GenBank/DDBJ whole genome shotgun (WGS) entry which is preliminary data.</text>
</comment>
<proteinExistence type="predicted"/>
<dbReference type="RefSeq" id="WP_142893425.1">
    <property type="nucleotide sequence ID" value="NZ_ML660163.1"/>
</dbReference>
<sequence length="352" mass="38334">MTIGAAILPNGLPDPSMPMPSEIQVVEAVNQATQYRLRFGLNIEDGDLAILNNSLLDPESILAVVIRGEPIPSILVSGPVVRQDISFAHGGEGSKVDVHGMDASVAMDRENKSVVRSNINDSTAVMEILAGYAIVPDVSVTTTFHTDLKHPLVQRETDLRFIRRLARRNGFWFWLTEEAPGVTIGHFKLPPTDGSPEQELRINISEPNIDSMTLHWNSEAPVSASLTQLDLGNLSAIDGSSERSSITGLADQHLADIAPSTRQMHLAVPADDAGDLSSRGNAALMENGWFVRAQINVRQSRLNGIIRAHTLVNLDGAGTRHSGKYLVSRVVHDINEEDHMMTVDLIRNGWNG</sequence>
<accession>A0A545UE59</accession>
<evidence type="ECO:0008006" key="3">
    <source>
        <dbReference type="Google" id="ProtNLM"/>
    </source>
</evidence>
<dbReference type="Proteomes" id="UP000315439">
    <property type="component" value="Unassembled WGS sequence"/>
</dbReference>